<organism evidence="2 3">
    <name type="scientific">Mugilogobius chulae</name>
    <name type="common">yellowstripe goby</name>
    <dbReference type="NCBI Taxonomy" id="88201"/>
    <lineage>
        <taxon>Eukaryota</taxon>
        <taxon>Metazoa</taxon>
        <taxon>Chordata</taxon>
        <taxon>Craniata</taxon>
        <taxon>Vertebrata</taxon>
        <taxon>Euteleostomi</taxon>
        <taxon>Actinopterygii</taxon>
        <taxon>Neopterygii</taxon>
        <taxon>Teleostei</taxon>
        <taxon>Neoteleostei</taxon>
        <taxon>Acanthomorphata</taxon>
        <taxon>Gobiaria</taxon>
        <taxon>Gobiiformes</taxon>
        <taxon>Gobioidei</taxon>
        <taxon>Gobiidae</taxon>
        <taxon>Gobionellinae</taxon>
        <taxon>Mugilogobius</taxon>
    </lineage>
</organism>
<dbReference type="AlphaFoldDB" id="A0AAW0NTD5"/>
<proteinExistence type="predicted"/>
<dbReference type="EMBL" id="JBBPFD010000013">
    <property type="protein sequence ID" value="KAK7901162.1"/>
    <property type="molecule type" value="Genomic_DNA"/>
</dbReference>
<sequence length="91" mass="10407">MQDMSQHWSETCSVMCQQNVPQFNEIIQQPRASSSPQCLQQLRHWHCTGSQRLWPMKAQAQSVRAGAGIRQSRTVPVSIDSRRRYPGPGWA</sequence>
<name>A0AAW0NTD5_9GOBI</name>
<keyword evidence="3" id="KW-1185">Reference proteome</keyword>
<reference evidence="3" key="1">
    <citation type="submission" date="2024-04" db="EMBL/GenBank/DDBJ databases">
        <title>Salinicola lusitanus LLJ914,a marine bacterium isolated from the Okinawa Trough.</title>
        <authorList>
            <person name="Li J."/>
        </authorList>
    </citation>
    <scope>NUCLEOTIDE SEQUENCE [LARGE SCALE GENOMIC DNA]</scope>
</reference>
<comment type="caution">
    <text evidence="2">The sequence shown here is derived from an EMBL/GenBank/DDBJ whole genome shotgun (WGS) entry which is preliminary data.</text>
</comment>
<gene>
    <name evidence="2" type="ORF">WMY93_017931</name>
</gene>
<feature type="region of interest" description="Disordered" evidence="1">
    <location>
        <begin position="63"/>
        <end position="91"/>
    </location>
</feature>
<protein>
    <submittedName>
        <fullName evidence="2">Uncharacterized protein</fullName>
    </submittedName>
</protein>
<dbReference type="Proteomes" id="UP001460270">
    <property type="component" value="Unassembled WGS sequence"/>
</dbReference>
<evidence type="ECO:0000256" key="1">
    <source>
        <dbReference type="SAM" id="MobiDB-lite"/>
    </source>
</evidence>
<accession>A0AAW0NTD5</accession>
<evidence type="ECO:0000313" key="3">
    <source>
        <dbReference type="Proteomes" id="UP001460270"/>
    </source>
</evidence>
<evidence type="ECO:0000313" key="2">
    <source>
        <dbReference type="EMBL" id="KAK7901162.1"/>
    </source>
</evidence>